<keyword evidence="3" id="KW-1185">Reference proteome</keyword>
<evidence type="ECO:0000313" key="2">
    <source>
        <dbReference type="EMBL" id="SDK54633.1"/>
    </source>
</evidence>
<name>A0A1G9CSG4_9BACT</name>
<dbReference type="Proteomes" id="UP000199053">
    <property type="component" value="Unassembled WGS sequence"/>
</dbReference>
<evidence type="ECO:0000256" key="1">
    <source>
        <dbReference type="SAM" id="Phobius"/>
    </source>
</evidence>
<protein>
    <submittedName>
        <fullName evidence="2">Prepilin-type N-terminal cleavage/methylation domain-containing protein</fullName>
    </submittedName>
</protein>
<evidence type="ECO:0000313" key="3">
    <source>
        <dbReference type="Proteomes" id="UP000199053"/>
    </source>
</evidence>
<dbReference type="AlphaFoldDB" id="A0A1G9CSG4"/>
<dbReference type="EMBL" id="FNGA01000001">
    <property type="protein sequence ID" value="SDK54633.1"/>
    <property type="molecule type" value="Genomic_DNA"/>
</dbReference>
<gene>
    <name evidence="2" type="ORF">SAMN05660337_0779</name>
</gene>
<dbReference type="OrthoDB" id="5456221at2"/>
<proteinExistence type="predicted"/>
<dbReference type="RefSeq" id="WP_092158393.1">
    <property type="nucleotide sequence ID" value="NZ_FNGA01000001.1"/>
</dbReference>
<keyword evidence="1" id="KW-0812">Transmembrane</keyword>
<feature type="transmembrane region" description="Helical" evidence="1">
    <location>
        <begin position="12"/>
        <end position="32"/>
    </location>
</feature>
<keyword evidence="1" id="KW-1133">Transmembrane helix</keyword>
<sequence length="142" mass="15896">MPKHSKRNRSGGFTFIELLIVLIIVGIGWFTLMPNLDLAGNGEEDTLNLVNAFVYKARTDAVETDSRQTLYIDFENGILRWKEEETALPGRVVSGHLNEEPLGGEGVDFSIYPEGFSDEVRLVFADGVTFVLDPLSVRFLEM</sequence>
<keyword evidence="1" id="KW-0472">Membrane</keyword>
<accession>A0A1G9CSG4</accession>
<dbReference type="STRING" id="246191.SAMN05660337_0779"/>
<organism evidence="2 3">
    <name type="scientific">Maridesulfovibrio ferrireducens</name>
    <dbReference type="NCBI Taxonomy" id="246191"/>
    <lineage>
        <taxon>Bacteria</taxon>
        <taxon>Pseudomonadati</taxon>
        <taxon>Thermodesulfobacteriota</taxon>
        <taxon>Desulfovibrionia</taxon>
        <taxon>Desulfovibrionales</taxon>
        <taxon>Desulfovibrionaceae</taxon>
        <taxon>Maridesulfovibrio</taxon>
    </lineage>
</organism>
<reference evidence="3" key="1">
    <citation type="submission" date="2016-10" db="EMBL/GenBank/DDBJ databases">
        <authorList>
            <person name="Varghese N."/>
            <person name="Submissions S."/>
        </authorList>
    </citation>
    <scope>NUCLEOTIDE SEQUENCE [LARGE SCALE GENOMIC DNA]</scope>
    <source>
        <strain evidence="3">DSM 16995</strain>
    </source>
</reference>
<dbReference type="InterPro" id="IPR012902">
    <property type="entry name" value="N_methyl_site"/>
</dbReference>
<dbReference type="NCBIfam" id="TIGR02532">
    <property type="entry name" value="IV_pilin_GFxxxE"/>
    <property type="match status" value="1"/>
</dbReference>
<dbReference type="Pfam" id="PF07963">
    <property type="entry name" value="N_methyl"/>
    <property type="match status" value="1"/>
</dbReference>